<evidence type="ECO:0000256" key="3">
    <source>
        <dbReference type="ARBA" id="ARBA00016937"/>
    </source>
</evidence>
<dbReference type="GO" id="GO:0008408">
    <property type="term" value="F:3'-5' exonuclease activity"/>
    <property type="evidence" value="ECO:0007669"/>
    <property type="project" value="InterPro"/>
</dbReference>
<dbReference type="SUPFAM" id="SSF53098">
    <property type="entry name" value="Ribonuclease H-like"/>
    <property type="match status" value="1"/>
</dbReference>
<dbReference type="InterPro" id="IPR037431">
    <property type="entry name" value="REX4_DEDDh_dom"/>
</dbReference>
<keyword evidence="6" id="KW-0378">Hydrolase</keyword>
<feature type="non-terminal residue" evidence="11">
    <location>
        <position position="164"/>
    </location>
</feature>
<reference evidence="12" key="1">
    <citation type="journal article" date="2014" name="Proc. Natl. Acad. Sci. U.S.A.">
        <title>Extensive sampling of basidiomycete genomes demonstrates inadequacy of the white-rot/brown-rot paradigm for wood decay fungi.</title>
        <authorList>
            <person name="Riley R."/>
            <person name="Salamov A.A."/>
            <person name="Brown D.W."/>
            <person name="Nagy L.G."/>
            <person name="Floudas D."/>
            <person name="Held B.W."/>
            <person name="Levasseur A."/>
            <person name="Lombard V."/>
            <person name="Morin E."/>
            <person name="Otillar R."/>
            <person name="Lindquist E.A."/>
            <person name="Sun H."/>
            <person name="LaButti K.M."/>
            <person name="Schmutz J."/>
            <person name="Jabbour D."/>
            <person name="Luo H."/>
            <person name="Baker S.E."/>
            <person name="Pisabarro A.G."/>
            <person name="Walton J.D."/>
            <person name="Blanchette R.A."/>
            <person name="Henrissat B."/>
            <person name="Martin F."/>
            <person name="Cullen D."/>
            <person name="Hibbett D.S."/>
            <person name="Grigoriev I.V."/>
        </authorList>
    </citation>
    <scope>NUCLEOTIDE SEQUENCE [LARGE SCALE GENOMIC DNA]</scope>
    <source>
        <strain evidence="12">PC15</strain>
    </source>
</reference>
<dbReference type="PANTHER" id="PTHR12801:SF45">
    <property type="entry name" value="RNA EXONUCLEASE 4"/>
    <property type="match status" value="1"/>
</dbReference>
<dbReference type="VEuPathDB" id="FungiDB:PLEOSDRAFT_1014285"/>
<gene>
    <name evidence="11" type="ORF">PLEOSDRAFT_1014285</name>
</gene>
<dbReference type="Pfam" id="PF00929">
    <property type="entry name" value="RNase_T"/>
    <property type="match status" value="1"/>
</dbReference>
<dbReference type="OrthoDB" id="8191639at2759"/>
<dbReference type="InParanoid" id="A0A067NDX7"/>
<dbReference type="InterPro" id="IPR012337">
    <property type="entry name" value="RNaseH-like_sf"/>
</dbReference>
<comment type="function">
    <text evidence="9">Exoribonuclease involved in ribosome biosynthesis. Involved in the processing of ITS1, the internal transcribed spacer localized between the 18S and 5.8S rRNAs.</text>
</comment>
<evidence type="ECO:0000256" key="8">
    <source>
        <dbReference type="ARBA" id="ARBA00023242"/>
    </source>
</evidence>
<evidence type="ECO:0000256" key="7">
    <source>
        <dbReference type="ARBA" id="ARBA00022839"/>
    </source>
</evidence>
<keyword evidence="4" id="KW-0698">rRNA processing</keyword>
<keyword evidence="5" id="KW-0540">Nuclease</keyword>
<evidence type="ECO:0000256" key="1">
    <source>
        <dbReference type="ARBA" id="ARBA00004123"/>
    </source>
</evidence>
<evidence type="ECO:0000256" key="9">
    <source>
        <dbReference type="ARBA" id="ARBA00025599"/>
    </source>
</evidence>
<feature type="non-terminal residue" evidence="11">
    <location>
        <position position="1"/>
    </location>
</feature>
<dbReference type="CDD" id="cd06144">
    <property type="entry name" value="REX4_like"/>
    <property type="match status" value="1"/>
</dbReference>
<dbReference type="HOGENOM" id="CLU_022453_3_1_1"/>
<organism evidence="11 12">
    <name type="scientific">Pleurotus ostreatus (strain PC15)</name>
    <name type="common">Oyster mushroom</name>
    <dbReference type="NCBI Taxonomy" id="1137138"/>
    <lineage>
        <taxon>Eukaryota</taxon>
        <taxon>Fungi</taxon>
        <taxon>Dikarya</taxon>
        <taxon>Basidiomycota</taxon>
        <taxon>Agaricomycotina</taxon>
        <taxon>Agaricomycetes</taxon>
        <taxon>Agaricomycetidae</taxon>
        <taxon>Agaricales</taxon>
        <taxon>Pleurotineae</taxon>
        <taxon>Pleurotaceae</taxon>
        <taxon>Pleurotus</taxon>
    </lineage>
</organism>
<evidence type="ECO:0000256" key="4">
    <source>
        <dbReference type="ARBA" id="ARBA00022552"/>
    </source>
</evidence>
<evidence type="ECO:0000256" key="6">
    <source>
        <dbReference type="ARBA" id="ARBA00022801"/>
    </source>
</evidence>
<dbReference type="InterPro" id="IPR013520">
    <property type="entry name" value="Ribonucl_H"/>
</dbReference>
<evidence type="ECO:0000259" key="10">
    <source>
        <dbReference type="SMART" id="SM00479"/>
    </source>
</evidence>
<dbReference type="PANTHER" id="PTHR12801">
    <property type="entry name" value="RNA EXONUCLEASE REXO1 / RECO3 FAMILY MEMBER-RELATED"/>
    <property type="match status" value="1"/>
</dbReference>
<comment type="similarity">
    <text evidence="2">Belongs to the REXO4 family.</text>
</comment>
<evidence type="ECO:0000256" key="5">
    <source>
        <dbReference type="ARBA" id="ARBA00022722"/>
    </source>
</evidence>
<keyword evidence="8" id="KW-0539">Nucleus</keyword>
<dbReference type="FunFam" id="3.30.420.10:FF:000007">
    <property type="entry name" value="Interferon-stimulated exonuclease gene 20"/>
    <property type="match status" value="1"/>
</dbReference>
<proteinExistence type="inferred from homology"/>
<feature type="domain" description="Exonuclease" evidence="10">
    <location>
        <begin position="2"/>
        <end position="163"/>
    </location>
</feature>
<name>A0A067NDX7_PLEO1</name>
<accession>A0A067NDX7</accession>
<protein>
    <recommendedName>
        <fullName evidence="3">RNA exonuclease 4</fullName>
    </recommendedName>
</protein>
<dbReference type="GO" id="GO:0005634">
    <property type="term" value="C:nucleus"/>
    <property type="evidence" value="ECO:0007669"/>
    <property type="project" value="UniProtKB-SubCell"/>
</dbReference>
<dbReference type="GO" id="GO:0003676">
    <property type="term" value="F:nucleic acid binding"/>
    <property type="evidence" value="ECO:0007669"/>
    <property type="project" value="InterPro"/>
</dbReference>
<dbReference type="GO" id="GO:0000027">
    <property type="term" value="P:ribosomal large subunit assembly"/>
    <property type="evidence" value="ECO:0007669"/>
    <property type="project" value="TreeGrafter"/>
</dbReference>
<evidence type="ECO:0000313" key="12">
    <source>
        <dbReference type="Proteomes" id="UP000027073"/>
    </source>
</evidence>
<dbReference type="Gene3D" id="3.30.420.10">
    <property type="entry name" value="Ribonuclease H-like superfamily/Ribonuclease H"/>
    <property type="match status" value="1"/>
</dbReference>
<sequence length="164" mass="18500">GKYLALDCEMVGVGPKGTQSSVARVSVVNYYGAVQMDEFVQQRERVVDHRTPHSGIRKSDLDNAKSFDEIQSRVAELLKDKVLVGHAVFHDLQALSLAHPQTQTLDTQSYAWKFKVAKVKCIALRHLVKQELGLTIQDGEHSSVTDARATMAIFRLHEREWEKD</sequence>
<dbReference type="FunCoup" id="A0A067NDX7">
    <property type="interactions" value="599"/>
</dbReference>
<evidence type="ECO:0000256" key="2">
    <source>
        <dbReference type="ARBA" id="ARBA00010489"/>
    </source>
</evidence>
<evidence type="ECO:0000313" key="11">
    <source>
        <dbReference type="EMBL" id="KDQ26223.1"/>
    </source>
</evidence>
<comment type="subcellular location">
    <subcellularLocation>
        <location evidence="1">Nucleus</location>
    </subcellularLocation>
</comment>
<dbReference type="AlphaFoldDB" id="A0A067NDX7"/>
<dbReference type="SMART" id="SM00479">
    <property type="entry name" value="EXOIII"/>
    <property type="match status" value="1"/>
</dbReference>
<dbReference type="EMBL" id="KL198010">
    <property type="protein sequence ID" value="KDQ26223.1"/>
    <property type="molecule type" value="Genomic_DNA"/>
</dbReference>
<dbReference type="InterPro" id="IPR036397">
    <property type="entry name" value="RNaseH_sf"/>
</dbReference>
<dbReference type="GO" id="GO:0006364">
    <property type="term" value="P:rRNA processing"/>
    <property type="evidence" value="ECO:0007669"/>
    <property type="project" value="UniProtKB-KW"/>
</dbReference>
<keyword evidence="7" id="KW-0269">Exonuclease</keyword>
<dbReference type="Proteomes" id="UP000027073">
    <property type="component" value="Unassembled WGS sequence"/>
</dbReference>
<dbReference type="InterPro" id="IPR047021">
    <property type="entry name" value="REXO1/3/4-like"/>
</dbReference>
<dbReference type="STRING" id="1137138.A0A067NDX7"/>